<evidence type="ECO:0000256" key="2">
    <source>
        <dbReference type="ARBA" id="ARBA00022692"/>
    </source>
</evidence>
<evidence type="ECO:0000256" key="4">
    <source>
        <dbReference type="ARBA" id="ARBA00023136"/>
    </source>
</evidence>
<sequence>MKERQLKRTIIFIAFAMFIAACLQVFQQWFFYSKFEFFTQPWRWWTGHWVHVGWIHYVLNMLAFICLPFIFPQLRLRYLVLMLLALPPIMSFSFYYFYPNIEAYAGLSGVLHGLYVAVAIFYLQFAKERKFALLVLGLVGAKLIWENTFGSLQTAELIGSPVLVEAHLVGAIWGGAISIIYLLYLIQRKKIKVD</sequence>
<feature type="transmembrane region" description="Helical" evidence="5">
    <location>
        <begin position="12"/>
        <end position="32"/>
    </location>
</feature>
<evidence type="ECO:0000256" key="1">
    <source>
        <dbReference type="ARBA" id="ARBA00004141"/>
    </source>
</evidence>
<feature type="transmembrane region" description="Helical" evidence="5">
    <location>
        <begin position="52"/>
        <end position="71"/>
    </location>
</feature>
<dbReference type="NCBIfam" id="TIGR03902">
    <property type="entry name" value="rhom_GG_sort"/>
    <property type="match status" value="1"/>
</dbReference>
<keyword evidence="7" id="KW-0645">Protease</keyword>
<dbReference type="GO" id="GO:0004252">
    <property type="term" value="F:serine-type endopeptidase activity"/>
    <property type="evidence" value="ECO:0007669"/>
    <property type="project" value="InterPro"/>
</dbReference>
<dbReference type="InterPro" id="IPR023826">
    <property type="entry name" value="Rhom-like_SP_proteobac"/>
</dbReference>
<dbReference type="AlphaFoldDB" id="A0A4R1Y3E0"/>
<dbReference type="OrthoDB" id="196054at2"/>
<comment type="caution">
    <text evidence="7">The sequence shown here is derived from an EMBL/GenBank/DDBJ whole genome shotgun (WGS) entry which is preliminary data.</text>
</comment>
<dbReference type="GO" id="GO:0016020">
    <property type="term" value="C:membrane"/>
    <property type="evidence" value="ECO:0007669"/>
    <property type="project" value="UniProtKB-SubCell"/>
</dbReference>
<evidence type="ECO:0000313" key="8">
    <source>
        <dbReference type="Proteomes" id="UP000294963"/>
    </source>
</evidence>
<dbReference type="InterPro" id="IPR035952">
    <property type="entry name" value="Rhomboid-like_sf"/>
</dbReference>
<reference evidence="7 8" key="1">
    <citation type="submission" date="2019-03" db="EMBL/GenBank/DDBJ databases">
        <title>Genomic analyses of the natural microbiome of Caenorhabditis elegans.</title>
        <authorList>
            <person name="Samuel B."/>
        </authorList>
    </citation>
    <scope>NUCLEOTIDE SEQUENCE [LARGE SCALE GENOMIC DNA]</scope>
    <source>
        <strain evidence="7 8">JUb89</strain>
    </source>
</reference>
<accession>A0A4R1Y3E0</accession>
<evidence type="ECO:0000259" key="6">
    <source>
        <dbReference type="Pfam" id="PF01694"/>
    </source>
</evidence>
<gene>
    <name evidence="7" type="ORF">EC844_10192</name>
</gene>
<evidence type="ECO:0000313" key="7">
    <source>
        <dbReference type="EMBL" id="TCM70819.1"/>
    </source>
</evidence>
<organism evidence="7 8">
    <name type="scientific">Acinetobacter calcoaceticus</name>
    <dbReference type="NCBI Taxonomy" id="471"/>
    <lineage>
        <taxon>Bacteria</taxon>
        <taxon>Pseudomonadati</taxon>
        <taxon>Pseudomonadota</taxon>
        <taxon>Gammaproteobacteria</taxon>
        <taxon>Moraxellales</taxon>
        <taxon>Moraxellaceae</taxon>
        <taxon>Acinetobacter</taxon>
        <taxon>Acinetobacter calcoaceticus/baumannii complex</taxon>
    </lineage>
</organism>
<dbReference type="EMBL" id="SLVJ01000001">
    <property type="protein sequence ID" value="TCM70819.1"/>
    <property type="molecule type" value="Genomic_DNA"/>
</dbReference>
<dbReference type="Proteomes" id="UP000294963">
    <property type="component" value="Unassembled WGS sequence"/>
</dbReference>
<protein>
    <submittedName>
        <fullName evidence="7">Rhomboid family GlyGly-CTERM serine protease</fullName>
    </submittedName>
</protein>
<feature type="transmembrane region" description="Helical" evidence="5">
    <location>
        <begin position="78"/>
        <end position="98"/>
    </location>
</feature>
<dbReference type="GO" id="GO:0006508">
    <property type="term" value="P:proteolysis"/>
    <property type="evidence" value="ECO:0007669"/>
    <property type="project" value="UniProtKB-KW"/>
</dbReference>
<evidence type="ECO:0000256" key="3">
    <source>
        <dbReference type="ARBA" id="ARBA00022989"/>
    </source>
</evidence>
<feature type="domain" description="Peptidase S54 rhomboid" evidence="6">
    <location>
        <begin position="40"/>
        <end position="182"/>
    </location>
</feature>
<keyword evidence="3 5" id="KW-1133">Transmembrane helix</keyword>
<keyword evidence="4 5" id="KW-0472">Membrane</keyword>
<dbReference type="InterPro" id="IPR022764">
    <property type="entry name" value="Peptidase_S54_rhomboid_dom"/>
</dbReference>
<evidence type="ECO:0000256" key="5">
    <source>
        <dbReference type="SAM" id="Phobius"/>
    </source>
</evidence>
<dbReference type="Gene3D" id="1.20.1540.10">
    <property type="entry name" value="Rhomboid-like"/>
    <property type="match status" value="1"/>
</dbReference>
<keyword evidence="2 5" id="KW-0812">Transmembrane</keyword>
<keyword evidence="7" id="KW-0378">Hydrolase</keyword>
<proteinExistence type="predicted"/>
<dbReference type="SUPFAM" id="SSF144091">
    <property type="entry name" value="Rhomboid-like"/>
    <property type="match status" value="1"/>
</dbReference>
<dbReference type="PROSITE" id="PS51257">
    <property type="entry name" value="PROKAR_LIPOPROTEIN"/>
    <property type="match status" value="1"/>
</dbReference>
<dbReference type="Pfam" id="PF01694">
    <property type="entry name" value="Rhomboid"/>
    <property type="match status" value="1"/>
</dbReference>
<feature type="transmembrane region" description="Helical" evidence="5">
    <location>
        <begin position="168"/>
        <end position="186"/>
    </location>
</feature>
<comment type="subcellular location">
    <subcellularLocation>
        <location evidence="1">Membrane</location>
        <topology evidence="1">Multi-pass membrane protein</topology>
    </subcellularLocation>
</comment>
<feature type="transmembrane region" description="Helical" evidence="5">
    <location>
        <begin position="131"/>
        <end position="148"/>
    </location>
</feature>
<name>A0A4R1Y3E0_ACICA</name>
<feature type="transmembrane region" description="Helical" evidence="5">
    <location>
        <begin position="104"/>
        <end position="124"/>
    </location>
</feature>
<keyword evidence="8" id="KW-1185">Reference proteome</keyword>